<dbReference type="Gene3D" id="3.30.450.80">
    <property type="entry name" value="Transcription factor LuxR-like, autoinducer-binding domain"/>
    <property type="match status" value="1"/>
</dbReference>
<dbReference type="Gene3D" id="1.10.10.10">
    <property type="entry name" value="Winged helix-like DNA-binding domain superfamily/Winged helix DNA-binding domain"/>
    <property type="match status" value="1"/>
</dbReference>
<dbReference type="EMBL" id="NAAC01000015">
    <property type="protein sequence ID" value="RDJ11422.1"/>
    <property type="molecule type" value="Genomic_DNA"/>
</dbReference>
<dbReference type="PROSITE" id="PS00622">
    <property type="entry name" value="HTH_LUXR_1"/>
    <property type="match status" value="1"/>
</dbReference>
<dbReference type="SMART" id="SM00421">
    <property type="entry name" value="HTH_LUXR"/>
    <property type="match status" value="1"/>
</dbReference>
<keyword evidence="3" id="KW-0804">Transcription</keyword>
<keyword evidence="1" id="KW-0805">Transcription regulation</keyword>
<dbReference type="PANTHER" id="PTHR44688">
    <property type="entry name" value="DNA-BINDING TRANSCRIPTIONAL ACTIVATOR DEVR_DOSR"/>
    <property type="match status" value="1"/>
</dbReference>
<proteinExistence type="predicted"/>
<dbReference type="Pfam" id="PF00196">
    <property type="entry name" value="GerE"/>
    <property type="match status" value="1"/>
</dbReference>
<evidence type="ECO:0000256" key="2">
    <source>
        <dbReference type="ARBA" id="ARBA00023125"/>
    </source>
</evidence>
<name>A0A370KPZ5_9HYPH</name>
<dbReference type="InterPro" id="IPR000792">
    <property type="entry name" value="Tscrpt_reg_LuxR_C"/>
</dbReference>
<dbReference type="PANTHER" id="PTHR44688:SF16">
    <property type="entry name" value="DNA-BINDING TRANSCRIPTIONAL ACTIVATOR DEVR_DOSR"/>
    <property type="match status" value="1"/>
</dbReference>
<evidence type="ECO:0000256" key="1">
    <source>
        <dbReference type="ARBA" id="ARBA00023015"/>
    </source>
</evidence>
<dbReference type="PROSITE" id="PS50043">
    <property type="entry name" value="HTH_LUXR_2"/>
    <property type="match status" value="1"/>
</dbReference>
<dbReference type="InterPro" id="IPR005143">
    <property type="entry name" value="TF_LuxR_autoind-bd_dom"/>
</dbReference>
<evidence type="ECO:0000313" key="6">
    <source>
        <dbReference type="Proteomes" id="UP000254939"/>
    </source>
</evidence>
<feature type="domain" description="HTH luxR-type" evidence="4">
    <location>
        <begin position="173"/>
        <end position="238"/>
    </location>
</feature>
<evidence type="ECO:0000313" key="5">
    <source>
        <dbReference type="EMBL" id="RDJ11422.1"/>
    </source>
</evidence>
<protein>
    <submittedName>
        <fullName evidence="5">LuxR family transcriptional regulator</fullName>
    </submittedName>
</protein>
<dbReference type="SUPFAM" id="SSF46894">
    <property type="entry name" value="C-terminal effector domain of the bipartite response regulators"/>
    <property type="match status" value="1"/>
</dbReference>
<dbReference type="PRINTS" id="PR00038">
    <property type="entry name" value="HTHLUXR"/>
</dbReference>
<dbReference type="CDD" id="cd06170">
    <property type="entry name" value="LuxR_C_like"/>
    <property type="match status" value="1"/>
</dbReference>
<dbReference type="AlphaFoldDB" id="A0A370KPZ5"/>
<accession>A0A370KPZ5</accession>
<dbReference type="SUPFAM" id="SSF75516">
    <property type="entry name" value="Pheromone-binding domain of LuxR-like quorum-sensing transcription factors"/>
    <property type="match status" value="1"/>
</dbReference>
<dbReference type="Proteomes" id="UP000254939">
    <property type="component" value="Unassembled WGS sequence"/>
</dbReference>
<dbReference type="InterPro" id="IPR036693">
    <property type="entry name" value="TF_LuxR_autoind-bd_dom_sf"/>
</dbReference>
<organism evidence="5 6">
    <name type="scientific">Rhizobium grahamii</name>
    <dbReference type="NCBI Taxonomy" id="1120045"/>
    <lineage>
        <taxon>Bacteria</taxon>
        <taxon>Pseudomonadati</taxon>
        <taxon>Pseudomonadota</taxon>
        <taxon>Alphaproteobacteria</taxon>
        <taxon>Hyphomicrobiales</taxon>
        <taxon>Rhizobiaceae</taxon>
        <taxon>Rhizobium/Agrobacterium group</taxon>
        <taxon>Rhizobium</taxon>
    </lineage>
</organism>
<dbReference type="InterPro" id="IPR036388">
    <property type="entry name" value="WH-like_DNA-bd_sf"/>
</dbReference>
<gene>
    <name evidence="5" type="ORF">B5K06_14170</name>
</gene>
<dbReference type="GO" id="GO:0003677">
    <property type="term" value="F:DNA binding"/>
    <property type="evidence" value="ECO:0007669"/>
    <property type="project" value="UniProtKB-KW"/>
</dbReference>
<reference evidence="5 6" key="1">
    <citation type="submission" date="2017-03" db="EMBL/GenBank/DDBJ databases">
        <title>Genome analysis of Rhizobial strains effectives or ineffectives for nitrogen fixation isolated from bean seeds.</title>
        <authorList>
            <person name="Peralta H."/>
            <person name="Aguilar-Vera A."/>
            <person name="Mora Y."/>
            <person name="Vargas-Lagunas C."/>
            <person name="Girard L."/>
            <person name="Mora J."/>
        </authorList>
    </citation>
    <scope>NUCLEOTIDE SEQUENCE [LARGE SCALE GENOMIC DNA]</scope>
    <source>
        <strain evidence="5 6">CCGM3</strain>
    </source>
</reference>
<evidence type="ECO:0000256" key="3">
    <source>
        <dbReference type="ARBA" id="ARBA00023163"/>
    </source>
</evidence>
<evidence type="ECO:0000259" key="4">
    <source>
        <dbReference type="PROSITE" id="PS50043"/>
    </source>
</evidence>
<keyword evidence="2" id="KW-0238">DNA-binding</keyword>
<dbReference type="Pfam" id="PF03472">
    <property type="entry name" value="Autoind_bind"/>
    <property type="match status" value="1"/>
</dbReference>
<dbReference type="RefSeq" id="WP_114713395.1">
    <property type="nucleotide sequence ID" value="NZ_KZ857259.1"/>
</dbReference>
<dbReference type="OrthoDB" id="8113315at2"/>
<dbReference type="InterPro" id="IPR016032">
    <property type="entry name" value="Sig_transdc_resp-reg_C-effctor"/>
</dbReference>
<dbReference type="GO" id="GO:0006355">
    <property type="term" value="P:regulation of DNA-templated transcription"/>
    <property type="evidence" value="ECO:0007669"/>
    <property type="project" value="InterPro"/>
</dbReference>
<comment type="caution">
    <text evidence="5">The sequence shown here is derived from an EMBL/GenBank/DDBJ whole genome shotgun (WGS) entry which is preliminary data.</text>
</comment>
<sequence length="241" mass="26818">MSYVTTSERQMSLVAEISAACTRAEYAEVLVKVARAFGFRHITLMHAPTAESVLLRTLLIETSIPSQYFNQFDRARIMRFPILSGGMGDSALPRSWNLFDNSSAAIFPNELSELLLNFGMPTGVAVPAYAGDGERILFWLAGDRPLLAQTELNELTMVTLHLLDAYNRTKQSKLAEHTPLSAREREVVRWTAQGKTSIEIGQILSLSDHTVNAYMTSAIKKLDCVNRAQLVAKAIRMKLIN</sequence>